<reference evidence="1" key="1">
    <citation type="submission" date="2021-02" db="EMBL/GenBank/DDBJ databases">
        <authorList>
            <person name="Nowell W R."/>
        </authorList>
    </citation>
    <scope>NUCLEOTIDE SEQUENCE</scope>
</reference>
<sequence length="160" mass="19263">MQMNHECRSYYQGHVTEFALIDEFEFECNSQKAIRWYLKHSFLRKMINKAMRKEDTNQISLVPYFLVDLLENLRRERQQIMESTQEKELFYRQMKLATSELNEPKENIGKLIMMKEFFRVSDFRLSSSTTTATFTSQPERFSILFIIECDIKELGDHIFC</sequence>
<name>A0A818NHK5_9BILA</name>
<proteinExistence type="predicted"/>
<dbReference type="Proteomes" id="UP000663865">
    <property type="component" value="Unassembled WGS sequence"/>
</dbReference>
<protein>
    <submittedName>
        <fullName evidence="1">Uncharacterized protein</fullName>
    </submittedName>
</protein>
<comment type="caution">
    <text evidence="1">The sequence shown here is derived from an EMBL/GenBank/DDBJ whole genome shotgun (WGS) entry which is preliminary data.</text>
</comment>
<evidence type="ECO:0000313" key="1">
    <source>
        <dbReference type="EMBL" id="CAF3606983.1"/>
    </source>
</evidence>
<organism evidence="1 2">
    <name type="scientific">Rotaria socialis</name>
    <dbReference type="NCBI Taxonomy" id="392032"/>
    <lineage>
        <taxon>Eukaryota</taxon>
        <taxon>Metazoa</taxon>
        <taxon>Spiralia</taxon>
        <taxon>Gnathifera</taxon>
        <taxon>Rotifera</taxon>
        <taxon>Eurotatoria</taxon>
        <taxon>Bdelloidea</taxon>
        <taxon>Philodinida</taxon>
        <taxon>Philodinidae</taxon>
        <taxon>Rotaria</taxon>
    </lineage>
</organism>
<dbReference type="AlphaFoldDB" id="A0A818NHK5"/>
<evidence type="ECO:0000313" key="2">
    <source>
        <dbReference type="Proteomes" id="UP000663865"/>
    </source>
</evidence>
<dbReference type="EMBL" id="CAJNYV010003745">
    <property type="protein sequence ID" value="CAF3606983.1"/>
    <property type="molecule type" value="Genomic_DNA"/>
</dbReference>
<gene>
    <name evidence="1" type="ORF">KIK155_LOCUS21227</name>
</gene>
<accession>A0A818NHK5</accession>